<organism evidence="2 3">
    <name type="scientific">Sinosporangium siamense</name>
    <dbReference type="NCBI Taxonomy" id="1367973"/>
    <lineage>
        <taxon>Bacteria</taxon>
        <taxon>Bacillati</taxon>
        <taxon>Actinomycetota</taxon>
        <taxon>Actinomycetes</taxon>
        <taxon>Streptosporangiales</taxon>
        <taxon>Streptosporangiaceae</taxon>
        <taxon>Sinosporangium</taxon>
    </lineage>
</organism>
<keyword evidence="1" id="KW-0812">Transmembrane</keyword>
<protein>
    <submittedName>
        <fullName evidence="2">Uncharacterized protein</fullName>
    </submittedName>
</protein>
<evidence type="ECO:0000313" key="2">
    <source>
        <dbReference type="EMBL" id="GII89831.1"/>
    </source>
</evidence>
<dbReference type="AlphaFoldDB" id="A0A919RDH3"/>
<feature type="transmembrane region" description="Helical" evidence="1">
    <location>
        <begin position="29"/>
        <end position="49"/>
    </location>
</feature>
<dbReference type="Proteomes" id="UP000606172">
    <property type="component" value="Unassembled WGS sequence"/>
</dbReference>
<reference evidence="2" key="1">
    <citation type="submission" date="2021-01" db="EMBL/GenBank/DDBJ databases">
        <title>Whole genome shotgun sequence of Sinosporangium siamense NBRC 109515.</title>
        <authorList>
            <person name="Komaki H."/>
            <person name="Tamura T."/>
        </authorList>
    </citation>
    <scope>NUCLEOTIDE SEQUENCE</scope>
    <source>
        <strain evidence="2">NBRC 109515</strain>
    </source>
</reference>
<evidence type="ECO:0000313" key="3">
    <source>
        <dbReference type="Proteomes" id="UP000606172"/>
    </source>
</evidence>
<comment type="caution">
    <text evidence="2">The sequence shown here is derived from an EMBL/GenBank/DDBJ whole genome shotgun (WGS) entry which is preliminary data.</text>
</comment>
<name>A0A919RDH3_9ACTN</name>
<keyword evidence="3" id="KW-1185">Reference proteome</keyword>
<sequence length="218" mass="22748">MKDHHKKIAIDYADFAAYDRAQRAILRHLLAAFAGGLLVGIVGWFVHTVDLVPIQEVFDPYAYYALAVIVGMTASGVGWAMLAGLLAALAPLVSTMGGLALTGQWNFDSVGGSALGLNFILLVLFLFALLAYASRRIDVWGDVAVGLIAGLVLADIVDRATPGLIARSGAGFWPLPAALVGVVAVAMVFVLRRRLVARARALGVAATTAGVAALPLAL</sequence>
<accession>A0A919RDH3</accession>
<gene>
    <name evidence="2" type="ORF">Ssi02_00620</name>
</gene>
<feature type="transmembrane region" description="Helical" evidence="1">
    <location>
        <begin position="113"/>
        <end position="132"/>
    </location>
</feature>
<feature type="transmembrane region" description="Helical" evidence="1">
    <location>
        <begin position="61"/>
        <end position="82"/>
    </location>
</feature>
<dbReference type="RefSeq" id="WP_204019674.1">
    <property type="nucleotide sequence ID" value="NZ_BOOW01000001.1"/>
</dbReference>
<feature type="transmembrane region" description="Helical" evidence="1">
    <location>
        <begin position="89"/>
        <end position="107"/>
    </location>
</feature>
<dbReference type="EMBL" id="BOOW01000001">
    <property type="protein sequence ID" value="GII89831.1"/>
    <property type="molecule type" value="Genomic_DNA"/>
</dbReference>
<evidence type="ECO:0000256" key="1">
    <source>
        <dbReference type="SAM" id="Phobius"/>
    </source>
</evidence>
<keyword evidence="1" id="KW-1133">Transmembrane helix</keyword>
<keyword evidence="1" id="KW-0472">Membrane</keyword>
<feature type="transmembrane region" description="Helical" evidence="1">
    <location>
        <begin position="172"/>
        <end position="191"/>
    </location>
</feature>
<proteinExistence type="predicted"/>
<feature type="transmembrane region" description="Helical" evidence="1">
    <location>
        <begin position="139"/>
        <end position="157"/>
    </location>
</feature>